<feature type="transmembrane region" description="Helical" evidence="2">
    <location>
        <begin position="12"/>
        <end position="35"/>
    </location>
</feature>
<dbReference type="EMBL" id="CP122566">
    <property type="protein sequence ID" value="WGH93287.1"/>
    <property type="molecule type" value="Genomic_DNA"/>
</dbReference>
<keyword evidence="2" id="KW-0812">Transmembrane</keyword>
<protein>
    <submittedName>
        <fullName evidence="3">Uncharacterized protein</fullName>
    </submittedName>
</protein>
<sequence>MTPVMPLASFTVSMFSLIVVAVFLIVVVGGLVRILRRPKLWSDQRFGQGRSGQRSHERTRPESKARIPLDDLFQQANLELLEADHNIHRAEEEVGFAMASYGEEAVEEFHLKVQQAKESLLQAFRTSQQVERQLTEIPEHQARQQLEEVLATANRVDEVLEQQEAFFDKLRGLEDSAEEGLRKLRYEADDIDLKIEPGRLVLERLTEQYQGPSLEEVSNNHRHLISGIAELRGTIDHAAELLNAGARSQATLAIRQGWDRAVNLRSLAEGILHKEVQLSTAVENLNAGLVDSEQDILAAEDLMEQGDYSNLRPPTTGLRQAIDEVKAGLQQDKIDPEKLLDRLSQAHQRLAERLELIQNYHDKLARARTALGKELQQARAKVRGSSDYIGRRGRYIGYSARAKLNEAQSALQTAEQRAETDPIDALNNARRASQLADQAAEIAHHEPDDGFGPRYPIGMGRTRWDRSSTGSISRGIPFPMKHRAGSRSRRASRRRR</sequence>
<gene>
    <name evidence="3" type="ORF">QDX21_00250</name>
</gene>
<dbReference type="RefSeq" id="WP_279674894.1">
    <property type="nucleotide sequence ID" value="NZ_CP122566.1"/>
</dbReference>
<name>A0AAJ6AJR7_9MICC</name>
<feature type="region of interest" description="Disordered" evidence="1">
    <location>
        <begin position="44"/>
        <end position="66"/>
    </location>
</feature>
<evidence type="ECO:0000256" key="1">
    <source>
        <dbReference type="SAM" id="MobiDB-lite"/>
    </source>
</evidence>
<feature type="compositionally biased region" description="Basic and acidic residues" evidence="1">
    <location>
        <begin position="54"/>
        <end position="66"/>
    </location>
</feature>
<reference evidence="3 4" key="1">
    <citation type="submission" date="2023-03" db="EMBL/GenBank/DDBJ databases">
        <title>Complete genome sequences of several Auritidibacter ignavus strains isolated from ear infections.</title>
        <authorList>
            <person name="Baehr T."/>
            <person name="Baumhoegger A.M."/>
        </authorList>
    </citation>
    <scope>NUCLEOTIDE SEQUENCE [LARGE SCALE GENOMIC DNA]</scope>
    <source>
        <strain evidence="3 4">BABAE-6</strain>
    </source>
</reference>
<dbReference type="AlphaFoldDB" id="A0AAJ6AJR7"/>
<keyword evidence="2" id="KW-1133">Transmembrane helix</keyword>
<evidence type="ECO:0000313" key="4">
    <source>
        <dbReference type="Proteomes" id="UP001224674"/>
    </source>
</evidence>
<keyword evidence="2" id="KW-0472">Membrane</keyword>
<feature type="region of interest" description="Disordered" evidence="1">
    <location>
        <begin position="443"/>
        <end position="496"/>
    </location>
</feature>
<proteinExistence type="predicted"/>
<organism evidence="3 4">
    <name type="scientific">Auritidibacter ignavus</name>
    <dbReference type="NCBI Taxonomy" id="678932"/>
    <lineage>
        <taxon>Bacteria</taxon>
        <taxon>Bacillati</taxon>
        <taxon>Actinomycetota</taxon>
        <taxon>Actinomycetes</taxon>
        <taxon>Micrococcales</taxon>
        <taxon>Micrococcaceae</taxon>
        <taxon>Auritidibacter</taxon>
    </lineage>
</organism>
<dbReference type="Proteomes" id="UP001224674">
    <property type="component" value="Chromosome"/>
</dbReference>
<evidence type="ECO:0000313" key="3">
    <source>
        <dbReference type="EMBL" id="WGH93287.1"/>
    </source>
</evidence>
<keyword evidence="4" id="KW-1185">Reference proteome</keyword>
<evidence type="ECO:0000256" key="2">
    <source>
        <dbReference type="SAM" id="Phobius"/>
    </source>
</evidence>
<feature type="compositionally biased region" description="Basic residues" evidence="1">
    <location>
        <begin position="480"/>
        <end position="496"/>
    </location>
</feature>
<accession>A0AAJ6AJR7</accession>